<dbReference type="Pfam" id="PF14542">
    <property type="entry name" value="Acetyltransf_CG"/>
    <property type="match status" value="1"/>
</dbReference>
<proteinExistence type="predicted"/>
<dbReference type="Gene3D" id="3.40.630.30">
    <property type="match status" value="1"/>
</dbReference>
<evidence type="ECO:0000259" key="1">
    <source>
        <dbReference type="PROSITE" id="PS51729"/>
    </source>
</evidence>
<comment type="caution">
    <text evidence="2">The sequence shown here is derived from an EMBL/GenBank/DDBJ whole genome shotgun (WGS) entry which is preliminary data.</text>
</comment>
<gene>
    <name evidence="2" type="ORF">GCM10022381_35670</name>
</gene>
<keyword evidence="3" id="KW-1185">Reference proteome</keyword>
<dbReference type="InterPro" id="IPR031165">
    <property type="entry name" value="GNAT_YJDJ"/>
</dbReference>
<dbReference type="Proteomes" id="UP001501803">
    <property type="component" value="Unassembled WGS sequence"/>
</dbReference>
<dbReference type="PROSITE" id="PS51729">
    <property type="entry name" value="GNAT_YJDJ"/>
    <property type="match status" value="1"/>
</dbReference>
<accession>A0ABP7L0Z3</accession>
<dbReference type="PANTHER" id="PTHR31435:SF9">
    <property type="entry name" value="PROTEIN NATD1"/>
    <property type="match status" value="1"/>
</dbReference>
<dbReference type="RefSeq" id="WP_345069178.1">
    <property type="nucleotide sequence ID" value="NZ_BAABCN010000014.1"/>
</dbReference>
<evidence type="ECO:0000313" key="3">
    <source>
        <dbReference type="Proteomes" id="UP001501803"/>
    </source>
</evidence>
<protein>
    <recommendedName>
        <fullName evidence="1">N-acetyltransferase domain-containing protein</fullName>
    </recommendedName>
</protein>
<evidence type="ECO:0000313" key="2">
    <source>
        <dbReference type="EMBL" id="GAA3890615.1"/>
    </source>
</evidence>
<organism evidence="2 3">
    <name type="scientific">Leifsonia kafniensis</name>
    <dbReference type="NCBI Taxonomy" id="475957"/>
    <lineage>
        <taxon>Bacteria</taxon>
        <taxon>Bacillati</taxon>
        <taxon>Actinomycetota</taxon>
        <taxon>Actinomycetes</taxon>
        <taxon>Micrococcales</taxon>
        <taxon>Microbacteriaceae</taxon>
        <taxon>Leifsonia</taxon>
    </lineage>
</organism>
<dbReference type="InterPro" id="IPR016181">
    <property type="entry name" value="Acyl_CoA_acyltransferase"/>
</dbReference>
<dbReference type="EMBL" id="BAABCN010000014">
    <property type="protein sequence ID" value="GAA3890615.1"/>
    <property type="molecule type" value="Genomic_DNA"/>
</dbReference>
<feature type="domain" description="N-acetyltransferase" evidence="1">
    <location>
        <begin position="6"/>
        <end position="93"/>
    </location>
</feature>
<sequence>MAHEFVHEPDARRYAMRIDGQLACIVDYAVSGNAIALTRTFTQPPMRGHGYAGELVEFAVNDIEATTPYRVLPSCWYVSDWFEKNPGRTGLLSRQ</sequence>
<dbReference type="SUPFAM" id="SSF55729">
    <property type="entry name" value="Acyl-CoA N-acyltransferases (Nat)"/>
    <property type="match status" value="1"/>
</dbReference>
<name>A0ABP7L0Z3_9MICO</name>
<dbReference type="InterPro" id="IPR045057">
    <property type="entry name" value="Gcn5-rel_NAT"/>
</dbReference>
<dbReference type="PANTHER" id="PTHR31435">
    <property type="entry name" value="PROTEIN NATD1"/>
    <property type="match status" value="1"/>
</dbReference>
<reference evidence="3" key="1">
    <citation type="journal article" date="2019" name="Int. J. Syst. Evol. Microbiol.">
        <title>The Global Catalogue of Microorganisms (GCM) 10K type strain sequencing project: providing services to taxonomists for standard genome sequencing and annotation.</title>
        <authorList>
            <consortium name="The Broad Institute Genomics Platform"/>
            <consortium name="The Broad Institute Genome Sequencing Center for Infectious Disease"/>
            <person name="Wu L."/>
            <person name="Ma J."/>
        </authorList>
    </citation>
    <scope>NUCLEOTIDE SEQUENCE [LARGE SCALE GENOMIC DNA]</scope>
    <source>
        <strain evidence="3">JCM 17021</strain>
    </source>
</reference>